<evidence type="ECO:0000313" key="5">
    <source>
        <dbReference type="Proteomes" id="UP000249542"/>
    </source>
</evidence>
<dbReference type="Gene3D" id="3.40.50.720">
    <property type="entry name" value="NAD(P)-binding Rossmann-like Domain"/>
    <property type="match status" value="2"/>
</dbReference>
<accession>A0A2W7I443</accession>
<keyword evidence="4" id="KW-0670">Pyruvate</keyword>
<dbReference type="InterPro" id="IPR036291">
    <property type="entry name" value="NAD(P)-bd_dom_sf"/>
</dbReference>
<reference evidence="4 5" key="1">
    <citation type="submission" date="2018-06" db="EMBL/GenBank/DDBJ databases">
        <title>Genomic Encyclopedia of Archaeal and Bacterial Type Strains, Phase II (KMG-II): from individual species to whole genera.</title>
        <authorList>
            <person name="Goeker M."/>
        </authorList>
    </citation>
    <scope>NUCLEOTIDE SEQUENCE [LARGE SCALE GENOMIC DNA]</scope>
    <source>
        <strain evidence="4 5">DSM 15361</strain>
    </source>
</reference>
<dbReference type="Pfam" id="PF02826">
    <property type="entry name" value="2-Hacid_dh_C"/>
    <property type="match status" value="1"/>
</dbReference>
<dbReference type="SUPFAM" id="SSF51735">
    <property type="entry name" value="NAD(P)-binding Rossmann-fold domains"/>
    <property type="match status" value="1"/>
</dbReference>
<dbReference type="RefSeq" id="WP_111540453.1">
    <property type="nucleotide sequence ID" value="NZ_QKYV01000003.1"/>
</dbReference>
<evidence type="ECO:0000259" key="3">
    <source>
        <dbReference type="Pfam" id="PF02826"/>
    </source>
</evidence>
<dbReference type="EMBL" id="QKYV01000003">
    <property type="protein sequence ID" value="PZW41444.1"/>
    <property type="molecule type" value="Genomic_DNA"/>
</dbReference>
<dbReference type="InterPro" id="IPR029753">
    <property type="entry name" value="D-isomer_DH_CS"/>
</dbReference>
<name>A0A2W7I443_9FLAO</name>
<keyword evidence="2" id="KW-0520">NAD</keyword>
<protein>
    <submittedName>
        <fullName evidence="4">Glyoxylate/hydroxypyruvate reductase A</fullName>
    </submittedName>
</protein>
<proteinExistence type="predicted"/>
<sequence>MKIVIISPDHDTRAWEDAMWDENQDLEIEIYPDDTEREKTDFILAWNPPEGVFKHYPNLKVVASMGAGIRHLTKNKSLHAEVTVTKIEDDQLIEDLQYFVLTSVLNYCRNIPYYVIQQQQKNWNRISYHRPKETHVGVLGLGNIGLPVAQLLEKNNFKVSGWSNSEKEIENIDTFAGRDQLPNFLKELDVMVCLLPLTDDTEDILNKEVFNQLPEGAYLINVGRGSHLVESDLLEAIEEGTLSGAALDVFQDEPLPKDHPFWENEKITITPHTASVTQPSSVAHQILENYKNLKQGKELKHTVSRKKGY</sequence>
<dbReference type="AlphaFoldDB" id="A0A2W7I443"/>
<evidence type="ECO:0000256" key="2">
    <source>
        <dbReference type="ARBA" id="ARBA00023027"/>
    </source>
</evidence>
<comment type="caution">
    <text evidence="4">The sequence shown here is derived from an EMBL/GenBank/DDBJ whole genome shotgun (WGS) entry which is preliminary data.</text>
</comment>
<dbReference type="CDD" id="cd12164">
    <property type="entry name" value="GDH_like_2"/>
    <property type="match status" value="1"/>
</dbReference>
<organism evidence="4 5">
    <name type="scientific">Mesonia algae</name>
    <dbReference type="NCBI Taxonomy" id="213248"/>
    <lineage>
        <taxon>Bacteria</taxon>
        <taxon>Pseudomonadati</taxon>
        <taxon>Bacteroidota</taxon>
        <taxon>Flavobacteriia</taxon>
        <taxon>Flavobacteriales</taxon>
        <taxon>Flavobacteriaceae</taxon>
        <taxon>Mesonia</taxon>
    </lineage>
</organism>
<dbReference type="SUPFAM" id="SSF52283">
    <property type="entry name" value="Formate/glycerate dehydrogenase catalytic domain-like"/>
    <property type="match status" value="1"/>
</dbReference>
<gene>
    <name evidence="4" type="ORF">LX95_01120</name>
</gene>
<evidence type="ECO:0000313" key="4">
    <source>
        <dbReference type="EMBL" id="PZW41444.1"/>
    </source>
</evidence>
<keyword evidence="1" id="KW-0560">Oxidoreductase</keyword>
<keyword evidence="5" id="KW-1185">Reference proteome</keyword>
<evidence type="ECO:0000256" key="1">
    <source>
        <dbReference type="ARBA" id="ARBA00023002"/>
    </source>
</evidence>
<dbReference type="InterPro" id="IPR006140">
    <property type="entry name" value="D-isomer_DH_NAD-bd"/>
</dbReference>
<dbReference type="PANTHER" id="PTHR43333:SF1">
    <property type="entry name" value="D-ISOMER SPECIFIC 2-HYDROXYACID DEHYDROGENASE NAD-BINDING DOMAIN-CONTAINING PROTEIN"/>
    <property type="match status" value="1"/>
</dbReference>
<dbReference type="PROSITE" id="PS00671">
    <property type="entry name" value="D_2_HYDROXYACID_DH_3"/>
    <property type="match status" value="1"/>
</dbReference>
<dbReference type="PANTHER" id="PTHR43333">
    <property type="entry name" value="2-HACID_DH_C DOMAIN-CONTAINING PROTEIN"/>
    <property type="match status" value="1"/>
</dbReference>
<dbReference type="GO" id="GO:0016616">
    <property type="term" value="F:oxidoreductase activity, acting on the CH-OH group of donors, NAD or NADP as acceptor"/>
    <property type="evidence" value="ECO:0007669"/>
    <property type="project" value="UniProtKB-ARBA"/>
</dbReference>
<dbReference type="Proteomes" id="UP000249542">
    <property type="component" value="Unassembled WGS sequence"/>
</dbReference>
<dbReference type="GO" id="GO:0051287">
    <property type="term" value="F:NAD binding"/>
    <property type="evidence" value="ECO:0007669"/>
    <property type="project" value="InterPro"/>
</dbReference>
<feature type="domain" description="D-isomer specific 2-hydroxyacid dehydrogenase NAD-binding" evidence="3">
    <location>
        <begin position="102"/>
        <end position="274"/>
    </location>
</feature>